<dbReference type="InterPro" id="IPR001810">
    <property type="entry name" value="F-box_dom"/>
</dbReference>
<dbReference type="PRINTS" id="PR00449">
    <property type="entry name" value="RASTRNSFRMNG"/>
</dbReference>
<gene>
    <name evidence="6" type="ORF">ACA1_286140</name>
</gene>
<dbReference type="KEGG" id="acan:ACA1_286140"/>
<evidence type="ECO:0000313" key="6">
    <source>
        <dbReference type="EMBL" id="ELR21213.1"/>
    </source>
</evidence>
<dbReference type="PROSITE" id="PS51419">
    <property type="entry name" value="RAB"/>
    <property type="match status" value="1"/>
</dbReference>
<dbReference type="Proteomes" id="UP000011083">
    <property type="component" value="Unassembled WGS sequence"/>
</dbReference>
<dbReference type="Pfam" id="PF12937">
    <property type="entry name" value="F-box-like"/>
    <property type="match status" value="1"/>
</dbReference>
<dbReference type="STRING" id="1257118.L8H8Z9"/>
<organism evidence="6 7">
    <name type="scientific">Acanthamoeba castellanii (strain ATCC 30010 / Neff)</name>
    <dbReference type="NCBI Taxonomy" id="1257118"/>
    <lineage>
        <taxon>Eukaryota</taxon>
        <taxon>Amoebozoa</taxon>
        <taxon>Discosea</taxon>
        <taxon>Longamoebia</taxon>
        <taxon>Centramoebida</taxon>
        <taxon>Acanthamoebidae</taxon>
        <taxon>Acanthamoeba</taxon>
    </lineage>
</organism>
<dbReference type="GO" id="GO:0005525">
    <property type="term" value="F:GTP binding"/>
    <property type="evidence" value="ECO:0007669"/>
    <property type="project" value="UniProtKB-KW"/>
</dbReference>
<dbReference type="InterPro" id="IPR027417">
    <property type="entry name" value="P-loop_NTPase"/>
</dbReference>
<dbReference type="GeneID" id="14922095"/>
<feature type="region of interest" description="Disordered" evidence="4">
    <location>
        <begin position="1"/>
        <end position="25"/>
    </location>
</feature>
<accession>L8H8Z9</accession>
<sequence>MDEPQGGGDHSRRVSGPRTPPARGRKLTVMTVTATATMMSRDATRQVWSLEGETPITLLAELPEEVLLAVLALLDGRDLTSVTAVSSSFRRLALEDSNPQRKQMGHTWREHFIVENTPHPHRLKQIREMACQVSFVPKPQTYKKPTTILFFGEEASGRRSLIDRLLYDTFEEELIIQPGRYFPPDIKCCLVNETALIPVRFTRHGHESFPGQYNLWRGADAAVLVCDLTNEKSIQNLLLWLGEAERYFTKPRIFVVGNKSDVHSDMHIQSSAEIVALLDDWRWQHSGVFLGEYIEVSAKTGRNVDLALKYVVAALAHVNATEASSLQHTSYSDFERLHSSAGPVMQKAKKRSSCLVS</sequence>
<dbReference type="SUPFAM" id="SSF52540">
    <property type="entry name" value="P-loop containing nucleoside triphosphate hydrolases"/>
    <property type="match status" value="1"/>
</dbReference>
<dbReference type="PANTHER" id="PTHR47977">
    <property type="entry name" value="RAS-RELATED PROTEIN RAB"/>
    <property type="match status" value="1"/>
</dbReference>
<dbReference type="InterPro" id="IPR050227">
    <property type="entry name" value="Rab"/>
</dbReference>
<dbReference type="Pfam" id="PF00071">
    <property type="entry name" value="Ras"/>
    <property type="match status" value="1"/>
</dbReference>
<dbReference type="AlphaFoldDB" id="L8H8Z9"/>
<keyword evidence="7" id="KW-1185">Reference proteome</keyword>
<protein>
    <submittedName>
        <fullName evidence="6">Ras subfamily protein</fullName>
    </submittedName>
</protein>
<dbReference type="GO" id="GO:0003924">
    <property type="term" value="F:GTPase activity"/>
    <property type="evidence" value="ECO:0007669"/>
    <property type="project" value="InterPro"/>
</dbReference>
<dbReference type="PROSITE" id="PS50181">
    <property type="entry name" value="FBOX"/>
    <property type="match status" value="1"/>
</dbReference>
<keyword evidence="1" id="KW-0547">Nucleotide-binding</keyword>
<evidence type="ECO:0000256" key="2">
    <source>
        <dbReference type="ARBA" id="ARBA00023134"/>
    </source>
</evidence>
<dbReference type="SMART" id="SM00175">
    <property type="entry name" value="RAB"/>
    <property type="match status" value="1"/>
</dbReference>
<dbReference type="EMBL" id="KB007908">
    <property type="protein sequence ID" value="ELR21213.1"/>
    <property type="molecule type" value="Genomic_DNA"/>
</dbReference>
<evidence type="ECO:0000256" key="4">
    <source>
        <dbReference type="SAM" id="MobiDB-lite"/>
    </source>
</evidence>
<evidence type="ECO:0000313" key="7">
    <source>
        <dbReference type="Proteomes" id="UP000011083"/>
    </source>
</evidence>
<proteinExistence type="predicted"/>
<keyword evidence="3" id="KW-0449">Lipoprotein</keyword>
<feature type="domain" description="F-box" evidence="5">
    <location>
        <begin position="56"/>
        <end position="111"/>
    </location>
</feature>
<dbReference type="Gene3D" id="1.20.1280.50">
    <property type="match status" value="1"/>
</dbReference>
<dbReference type="VEuPathDB" id="AmoebaDB:ACA1_286140"/>
<dbReference type="RefSeq" id="XP_004344956.1">
    <property type="nucleotide sequence ID" value="XM_004344906.1"/>
</dbReference>
<evidence type="ECO:0000259" key="5">
    <source>
        <dbReference type="PROSITE" id="PS50181"/>
    </source>
</evidence>
<keyword evidence="2" id="KW-0342">GTP-binding</keyword>
<evidence type="ECO:0000256" key="1">
    <source>
        <dbReference type="ARBA" id="ARBA00022741"/>
    </source>
</evidence>
<dbReference type="InterPro" id="IPR001806">
    <property type="entry name" value="Small_GTPase"/>
</dbReference>
<evidence type="ECO:0000256" key="3">
    <source>
        <dbReference type="ARBA" id="ARBA00023288"/>
    </source>
</evidence>
<dbReference type="InterPro" id="IPR036047">
    <property type="entry name" value="F-box-like_dom_sf"/>
</dbReference>
<dbReference type="Gene3D" id="3.40.50.300">
    <property type="entry name" value="P-loop containing nucleotide triphosphate hydrolases"/>
    <property type="match status" value="1"/>
</dbReference>
<dbReference type="SUPFAM" id="SSF81383">
    <property type="entry name" value="F-box domain"/>
    <property type="match status" value="1"/>
</dbReference>
<name>L8H8Z9_ACACF</name>
<reference evidence="6 7" key="1">
    <citation type="journal article" date="2013" name="Genome Biol.">
        <title>Genome of Acanthamoeba castellanii highlights extensive lateral gene transfer and early evolution of tyrosine kinase signaling.</title>
        <authorList>
            <person name="Clarke M."/>
            <person name="Lohan A.J."/>
            <person name="Liu B."/>
            <person name="Lagkouvardos I."/>
            <person name="Roy S."/>
            <person name="Zafar N."/>
            <person name="Bertelli C."/>
            <person name="Schilde C."/>
            <person name="Kianianmomeni A."/>
            <person name="Burglin T.R."/>
            <person name="Frech C."/>
            <person name="Turcotte B."/>
            <person name="Kopec K.O."/>
            <person name="Synnott J.M."/>
            <person name="Choo C."/>
            <person name="Paponov I."/>
            <person name="Finkler A."/>
            <person name="Soon Heng Tan C."/>
            <person name="Hutchins A.P."/>
            <person name="Weinmeier T."/>
            <person name="Rattei T."/>
            <person name="Chu J.S."/>
            <person name="Gimenez G."/>
            <person name="Irimia M."/>
            <person name="Rigden D.J."/>
            <person name="Fitzpatrick D.A."/>
            <person name="Lorenzo-Morales J."/>
            <person name="Bateman A."/>
            <person name="Chiu C.H."/>
            <person name="Tang P."/>
            <person name="Hegemann P."/>
            <person name="Fromm H."/>
            <person name="Raoult D."/>
            <person name="Greub G."/>
            <person name="Miranda-Saavedra D."/>
            <person name="Chen N."/>
            <person name="Nash P."/>
            <person name="Ginger M.L."/>
            <person name="Horn M."/>
            <person name="Schaap P."/>
            <person name="Caler L."/>
            <person name="Loftus B."/>
        </authorList>
    </citation>
    <scope>NUCLEOTIDE SEQUENCE [LARGE SCALE GENOMIC DNA]</scope>
    <source>
        <strain evidence="6 7">Neff</strain>
    </source>
</reference>